<sequence length="31" mass="3593">MTILKTQLCKGGLEGRKIQHEKLQEKQENPN</sequence>
<proteinExistence type="predicted"/>
<protein>
    <submittedName>
        <fullName evidence="1">Uncharacterized protein</fullName>
    </submittedName>
</protein>
<dbReference type="AlphaFoldDB" id="A0A2P2N7C5"/>
<dbReference type="EMBL" id="GGEC01057917">
    <property type="protein sequence ID" value="MBX38401.1"/>
    <property type="molecule type" value="Transcribed_RNA"/>
</dbReference>
<evidence type="ECO:0000313" key="1">
    <source>
        <dbReference type="EMBL" id="MBX38401.1"/>
    </source>
</evidence>
<reference evidence="1" key="1">
    <citation type="submission" date="2018-02" db="EMBL/GenBank/DDBJ databases">
        <title>Rhizophora mucronata_Transcriptome.</title>
        <authorList>
            <person name="Meera S.P."/>
            <person name="Sreeshan A."/>
            <person name="Augustine A."/>
        </authorList>
    </citation>
    <scope>NUCLEOTIDE SEQUENCE</scope>
    <source>
        <tissue evidence="1">Leaf</tissue>
    </source>
</reference>
<accession>A0A2P2N7C5</accession>
<organism evidence="1">
    <name type="scientific">Rhizophora mucronata</name>
    <name type="common">Asiatic mangrove</name>
    <dbReference type="NCBI Taxonomy" id="61149"/>
    <lineage>
        <taxon>Eukaryota</taxon>
        <taxon>Viridiplantae</taxon>
        <taxon>Streptophyta</taxon>
        <taxon>Embryophyta</taxon>
        <taxon>Tracheophyta</taxon>
        <taxon>Spermatophyta</taxon>
        <taxon>Magnoliopsida</taxon>
        <taxon>eudicotyledons</taxon>
        <taxon>Gunneridae</taxon>
        <taxon>Pentapetalae</taxon>
        <taxon>rosids</taxon>
        <taxon>fabids</taxon>
        <taxon>Malpighiales</taxon>
        <taxon>Rhizophoraceae</taxon>
        <taxon>Rhizophora</taxon>
    </lineage>
</organism>
<name>A0A2P2N7C5_RHIMU</name>